<gene>
    <name evidence="2" type="ORF">S06H3_62581</name>
</gene>
<name>X1QEN4_9ZZZZ</name>
<sequence>MESLSILRQVVTKLAPGRSPSYTEAHVLKAMELMKARDSIGRQQLARELRLGEGIIRTLVARMKRLELLDTSRGGMSLTKAGQDVLLGVNELLSASEIPVTPLTVGQRNHAILIKGAARGVRNGLEQ</sequence>
<dbReference type="Pfam" id="PF21715">
    <property type="entry name" value="CggR_N"/>
    <property type="match status" value="1"/>
</dbReference>
<dbReference type="InterPro" id="IPR036388">
    <property type="entry name" value="WH-like_DNA-bd_sf"/>
</dbReference>
<accession>X1QEN4</accession>
<protein>
    <recommendedName>
        <fullName evidence="1">CggR N-terminal DNA binding domain-containing protein</fullName>
    </recommendedName>
</protein>
<evidence type="ECO:0000259" key="1">
    <source>
        <dbReference type="Pfam" id="PF21715"/>
    </source>
</evidence>
<comment type="caution">
    <text evidence="2">The sequence shown here is derived from an EMBL/GenBank/DDBJ whole genome shotgun (WGS) entry which is preliminary data.</text>
</comment>
<dbReference type="InterPro" id="IPR048715">
    <property type="entry name" value="CggR_N"/>
</dbReference>
<dbReference type="AlphaFoldDB" id="X1QEN4"/>
<feature type="domain" description="CggR N-terminal DNA binding" evidence="1">
    <location>
        <begin position="27"/>
        <end position="92"/>
    </location>
</feature>
<organism evidence="2">
    <name type="scientific">marine sediment metagenome</name>
    <dbReference type="NCBI Taxonomy" id="412755"/>
    <lineage>
        <taxon>unclassified sequences</taxon>
        <taxon>metagenomes</taxon>
        <taxon>ecological metagenomes</taxon>
    </lineage>
</organism>
<dbReference type="Gene3D" id="1.10.10.10">
    <property type="entry name" value="Winged helix-like DNA-binding domain superfamily/Winged helix DNA-binding domain"/>
    <property type="match status" value="1"/>
</dbReference>
<dbReference type="EMBL" id="BARV01041300">
    <property type="protein sequence ID" value="GAI49465.1"/>
    <property type="molecule type" value="Genomic_DNA"/>
</dbReference>
<dbReference type="InterPro" id="IPR036390">
    <property type="entry name" value="WH_DNA-bd_sf"/>
</dbReference>
<reference evidence="2" key="1">
    <citation type="journal article" date="2014" name="Front. Microbiol.">
        <title>High frequency of phylogenetically diverse reductive dehalogenase-homologous genes in deep subseafloor sedimentary metagenomes.</title>
        <authorList>
            <person name="Kawai M."/>
            <person name="Futagami T."/>
            <person name="Toyoda A."/>
            <person name="Takaki Y."/>
            <person name="Nishi S."/>
            <person name="Hori S."/>
            <person name="Arai W."/>
            <person name="Tsubouchi T."/>
            <person name="Morono Y."/>
            <person name="Uchiyama I."/>
            <person name="Ito T."/>
            <person name="Fujiyama A."/>
            <person name="Inagaki F."/>
            <person name="Takami H."/>
        </authorList>
    </citation>
    <scope>NUCLEOTIDE SEQUENCE</scope>
    <source>
        <strain evidence="2">Expedition CK06-06</strain>
    </source>
</reference>
<dbReference type="SUPFAM" id="SSF46785">
    <property type="entry name" value="Winged helix' DNA-binding domain"/>
    <property type="match status" value="1"/>
</dbReference>
<evidence type="ECO:0000313" key="2">
    <source>
        <dbReference type="EMBL" id="GAI49465.1"/>
    </source>
</evidence>
<proteinExistence type="predicted"/>
<feature type="non-terminal residue" evidence="2">
    <location>
        <position position="127"/>
    </location>
</feature>